<keyword evidence="3" id="KW-1185">Reference proteome</keyword>
<dbReference type="Proteomes" id="UP000439903">
    <property type="component" value="Unassembled WGS sequence"/>
</dbReference>
<dbReference type="EMBL" id="WTPW01000883">
    <property type="protein sequence ID" value="KAF0471948.1"/>
    <property type="molecule type" value="Genomic_DNA"/>
</dbReference>
<dbReference type="AlphaFoldDB" id="A0A8H3XJ13"/>
<gene>
    <name evidence="2" type="ORF">F8M41_025101</name>
</gene>
<accession>A0A8H3XJ13</accession>
<name>A0A8H3XJ13_GIGMA</name>
<sequence length="380" mass="44429">MGTSTILDPKDLFVNLIKDFLEEILAEVENKDSIFKSYQTDEMDSFEDLEKDKSTEEKGEMIKSKDLVKTDDASCRVINKFDSKNEEKVETLPMEPKEIIEAPKEEAMDLNIDLTEPAITKVFVAYYNLDKTIEETYNSTKFDPNKVQKNKFEVLLKEVTTEYDALIQELPPKKKKQVQELHAPEMENIDETYMVGSYYKKEVRNKDKKTKVEGDKRVHDSLQDSADMDCTSRMKLEKVENDDSDNNDANTWTSEPRKEKKETVLIETEKIVDAKTQEENNRRALMEDEEESIKWWHNDKRSLNENTLNRACEAWSTRKAHKILEWSLKSAKTSNGRIGTKDVKKKKKKSKNWNDALYNLPEACKDELCQENKRPRRLLN</sequence>
<evidence type="ECO:0000313" key="2">
    <source>
        <dbReference type="EMBL" id="KAF0471948.1"/>
    </source>
</evidence>
<reference evidence="2 3" key="1">
    <citation type="journal article" date="2019" name="Environ. Microbiol.">
        <title>At the nexus of three kingdoms: the genome of the mycorrhizal fungus Gigaspora margarita provides insights into plant, endobacterial and fungal interactions.</title>
        <authorList>
            <person name="Venice F."/>
            <person name="Ghignone S."/>
            <person name="Salvioli di Fossalunga A."/>
            <person name="Amselem J."/>
            <person name="Novero M."/>
            <person name="Xianan X."/>
            <person name="Sedzielewska Toro K."/>
            <person name="Morin E."/>
            <person name="Lipzen A."/>
            <person name="Grigoriev I.V."/>
            <person name="Henrissat B."/>
            <person name="Martin F.M."/>
            <person name="Bonfante P."/>
        </authorList>
    </citation>
    <scope>NUCLEOTIDE SEQUENCE [LARGE SCALE GENOMIC DNA]</scope>
    <source>
        <strain evidence="2 3">BEG34</strain>
    </source>
</reference>
<protein>
    <submittedName>
        <fullName evidence="2">Uncharacterized protein</fullName>
    </submittedName>
</protein>
<comment type="caution">
    <text evidence="2">The sequence shown here is derived from an EMBL/GenBank/DDBJ whole genome shotgun (WGS) entry which is preliminary data.</text>
</comment>
<proteinExistence type="predicted"/>
<evidence type="ECO:0000313" key="3">
    <source>
        <dbReference type="Proteomes" id="UP000439903"/>
    </source>
</evidence>
<evidence type="ECO:0000256" key="1">
    <source>
        <dbReference type="SAM" id="MobiDB-lite"/>
    </source>
</evidence>
<organism evidence="2 3">
    <name type="scientific">Gigaspora margarita</name>
    <dbReference type="NCBI Taxonomy" id="4874"/>
    <lineage>
        <taxon>Eukaryota</taxon>
        <taxon>Fungi</taxon>
        <taxon>Fungi incertae sedis</taxon>
        <taxon>Mucoromycota</taxon>
        <taxon>Glomeromycotina</taxon>
        <taxon>Glomeromycetes</taxon>
        <taxon>Diversisporales</taxon>
        <taxon>Gigasporaceae</taxon>
        <taxon>Gigaspora</taxon>
    </lineage>
</organism>
<feature type="region of interest" description="Disordered" evidence="1">
    <location>
        <begin position="236"/>
        <end position="261"/>
    </location>
</feature>